<keyword evidence="2" id="KW-0813">Transport</keyword>
<keyword evidence="3 11" id="KW-0285">Flavoprotein</keyword>
<evidence type="ECO:0000256" key="5">
    <source>
        <dbReference type="ARBA" id="ARBA00022723"/>
    </source>
</evidence>
<organism evidence="14 15">
    <name type="scientific">Helicovermis profundi</name>
    <dbReference type="NCBI Taxonomy" id="3065157"/>
    <lineage>
        <taxon>Bacteria</taxon>
        <taxon>Bacillati</taxon>
        <taxon>Bacillota</taxon>
        <taxon>Clostridia</taxon>
        <taxon>Helicovermis</taxon>
    </lineage>
</organism>
<feature type="binding site" evidence="11">
    <location>
        <begin position="61"/>
        <end position="64"/>
    </location>
    <ligand>
        <name>FAD</name>
        <dbReference type="ChEBI" id="CHEBI:57692"/>
    </ligand>
</feature>
<dbReference type="InterPro" id="IPR037117">
    <property type="entry name" value="Dihydroorotate_DH_ele_sf"/>
</dbReference>
<dbReference type="Gene3D" id="3.40.50.80">
    <property type="entry name" value="Nucleotide-binding domain of ferredoxin-NADP reductase (FNR) module"/>
    <property type="match status" value="1"/>
</dbReference>
<dbReference type="PROSITE" id="PS51384">
    <property type="entry name" value="FAD_FR"/>
    <property type="match status" value="1"/>
</dbReference>
<dbReference type="Gene3D" id="2.40.30.10">
    <property type="entry name" value="Translation factors"/>
    <property type="match status" value="1"/>
</dbReference>
<dbReference type="Proteomes" id="UP001321786">
    <property type="component" value="Chromosome"/>
</dbReference>
<evidence type="ECO:0000256" key="7">
    <source>
        <dbReference type="ARBA" id="ARBA00022982"/>
    </source>
</evidence>
<evidence type="ECO:0000313" key="14">
    <source>
        <dbReference type="EMBL" id="BEP30078.1"/>
    </source>
</evidence>
<dbReference type="PIRSF" id="PIRSF006816">
    <property type="entry name" value="Cyc3_hyd_g"/>
    <property type="match status" value="1"/>
</dbReference>
<dbReference type="SUPFAM" id="SSF52343">
    <property type="entry name" value="Ferredoxin reductase-like, C-terminal NADP-linked domain"/>
    <property type="match status" value="1"/>
</dbReference>
<keyword evidence="6 11" id="KW-0274">FAD</keyword>
<gene>
    <name evidence="14" type="ORF">HLPR_24090</name>
</gene>
<dbReference type="Pfam" id="PF10418">
    <property type="entry name" value="DHODB_Fe-S_bind"/>
    <property type="match status" value="1"/>
</dbReference>
<dbReference type="EMBL" id="AP028654">
    <property type="protein sequence ID" value="BEP30078.1"/>
    <property type="molecule type" value="Genomic_DNA"/>
</dbReference>
<evidence type="ECO:0000256" key="8">
    <source>
        <dbReference type="ARBA" id="ARBA00023004"/>
    </source>
</evidence>
<dbReference type="InterPro" id="IPR050353">
    <property type="entry name" value="PyrK_electron_transfer"/>
</dbReference>
<evidence type="ECO:0000256" key="4">
    <source>
        <dbReference type="ARBA" id="ARBA00022714"/>
    </source>
</evidence>
<keyword evidence="8 12" id="KW-0408">Iron</keyword>
<dbReference type="InterPro" id="IPR019480">
    <property type="entry name" value="Dihydroorotate_DH_Fe-S-bd"/>
</dbReference>
<dbReference type="GO" id="GO:0046872">
    <property type="term" value="F:metal ion binding"/>
    <property type="evidence" value="ECO:0007669"/>
    <property type="project" value="UniProtKB-KW"/>
</dbReference>
<accession>A0AAU9EKF0</accession>
<evidence type="ECO:0000259" key="13">
    <source>
        <dbReference type="PROSITE" id="PS51384"/>
    </source>
</evidence>
<evidence type="ECO:0000256" key="6">
    <source>
        <dbReference type="ARBA" id="ARBA00022827"/>
    </source>
</evidence>
<evidence type="ECO:0000256" key="1">
    <source>
        <dbReference type="ARBA" id="ARBA00006422"/>
    </source>
</evidence>
<keyword evidence="4 12" id="KW-0001">2Fe-2S</keyword>
<keyword evidence="7" id="KW-0249">Electron transport</keyword>
<dbReference type="PANTHER" id="PTHR43513:SF3">
    <property type="entry name" value="DIHYDROOROTATE DEHYDROGENASE B (NAD(+)), ELECTRON TRANSFER SUBUNIT-RELATED"/>
    <property type="match status" value="1"/>
</dbReference>
<dbReference type="GO" id="GO:0051537">
    <property type="term" value="F:2 iron, 2 sulfur cluster binding"/>
    <property type="evidence" value="ECO:0007669"/>
    <property type="project" value="UniProtKB-KW"/>
</dbReference>
<dbReference type="InterPro" id="IPR012165">
    <property type="entry name" value="Cyt_c3_hydrogenase_gsu"/>
</dbReference>
<evidence type="ECO:0000256" key="10">
    <source>
        <dbReference type="ARBA" id="ARBA00034078"/>
    </source>
</evidence>
<comment type="cofactor">
    <cofactor evidence="11">
        <name>FAD</name>
        <dbReference type="ChEBI" id="CHEBI:57692"/>
    </cofactor>
    <text evidence="11">Binds 1 FAD per subunit.</text>
</comment>
<keyword evidence="15" id="KW-1185">Reference proteome</keyword>
<comment type="similarity">
    <text evidence="1">Belongs to the PyrK family.</text>
</comment>
<dbReference type="GO" id="GO:0050660">
    <property type="term" value="F:flavin adenine dinucleotide binding"/>
    <property type="evidence" value="ECO:0007669"/>
    <property type="project" value="InterPro"/>
</dbReference>
<proteinExistence type="inferred from homology"/>
<reference evidence="14 15" key="1">
    <citation type="submission" date="2023-08" db="EMBL/GenBank/DDBJ databases">
        <title>Helicovermis profunda gen. nov., sp. nov., a novel mesophilic, fermentative bacterium within the Bacillota from a deep-sea hydrothermal vent chimney.</title>
        <authorList>
            <person name="Miyazaki U."/>
            <person name="Mizutani D."/>
            <person name="Hashimoto Y."/>
            <person name="Tame A."/>
            <person name="Sawayama S."/>
            <person name="Miyazaki J."/>
            <person name="Takai K."/>
            <person name="Nakagawa S."/>
        </authorList>
    </citation>
    <scope>NUCLEOTIDE SEQUENCE [LARGE SCALE GENOMIC DNA]</scope>
    <source>
        <strain evidence="14 15">S502</strain>
    </source>
</reference>
<name>A0AAU9EKF0_9FIRM</name>
<dbReference type="KEGG" id="hprf:HLPR_24090"/>
<dbReference type="PANTHER" id="PTHR43513">
    <property type="entry name" value="DIHYDROOROTATE DEHYDROGENASE B (NAD(+)), ELECTRON TRANSFER SUBUNIT"/>
    <property type="match status" value="1"/>
</dbReference>
<dbReference type="Gene3D" id="2.10.240.10">
    <property type="entry name" value="Dihydroorotate dehydrogenase, electron transfer subunit"/>
    <property type="match status" value="1"/>
</dbReference>
<feature type="binding site" evidence="12">
    <location>
        <position position="245"/>
    </location>
    <ligand>
        <name>[2Fe-2S] cluster</name>
        <dbReference type="ChEBI" id="CHEBI:190135"/>
    </ligand>
</feature>
<evidence type="ECO:0000256" key="9">
    <source>
        <dbReference type="ARBA" id="ARBA00023014"/>
    </source>
</evidence>
<feature type="domain" description="FAD-binding FR-type" evidence="13">
    <location>
        <begin position="7"/>
        <end position="108"/>
    </location>
</feature>
<comment type="cofactor">
    <cofactor evidence="10">
        <name>[2Fe-2S] cluster</name>
        <dbReference type="ChEBI" id="CHEBI:190135"/>
    </cofactor>
</comment>
<protein>
    <submittedName>
        <fullName evidence="14">Dihydroorotate dehydrogenase electron transfer subunit</fullName>
    </submittedName>
</protein>
<dbReference type="GO" id="GO:0006221">
    <property type="term" value="P:pyrimidine nucleotide biosynthetic process"/>
    <property type="evidence" value="ECO:0007669"/>
    <property type="project" value="InterPro"/>
</dbReference>
<evidence type="ECO:0000256" key="3">
    <source>
        <dbReference type="ARBA" id="ARBA00022630"/>
    </source>
</evidence>
<dbReference type="AlphaFoldDB" id="A0AAU9EKF0"/>
<dbReference type="GO" id="GO:0016491">
    <property type="term" value="F:oxidoreductase activity"/>
    <property type="evidence" value="ECO:0007669"/>
    <property type="project" value="InterPro"/>
</dbReference>
<evidence type="ECO:0000313" key="15">
    <source>
        <dbReference type="Proteomes" id="UP001321786"/>
    </source>
</evidence>
<keyword evidence="5 12" id="KW-0479">Metal-binding</keyword>
<evidence type="ECO:0000256" key="2">
    <source>
        <dbReference type="ARBA" id="ARBA00022448"/>
    </source>
</evidence>
<dbReference type="InterPro" id="IPR017938">
    <property type="entry name" value="Riboflavin_synthase-like_b-brl"/>
</dbReference>
<feature type="binding site" evidence="12">
    <location>
        <position position="240"/>
    </location>
    <ligand>
        <name>[2Fe-2S] cluster</name>
        <dbReference type="ChEBI" id="CHEBI:190135"/>
    </ligand>
</feature>
<keyword evidence="9 12" id="KW-0411">Iron-sulfur</keyword>
<comment type="cofactor">
    <cofactor evidence="12">
        <name>[2Fe-2S] cluster</name>
        <dbReference type="ChEBI" id="CHEBI:190135"/>
    </cofactor>
    <text evidence="12">Binds 1 [2Fe-2S] cluster per subunit.</text>
</comment>
<dbReference type="InterPro" id="IPR039261">
    <property type="entry name" value="FNR_nucleotide-bd"/>
</dbReference>
<evidence type="ECO:0000256" key="11">
    <source>
        <dbReference type="PIRSR" id="PIRSR006816-1"/>
    </source>
</evidence>
<sequence>MNMSFALFFKQAMKIENCEILTINLIEKDILEICVKNEFFNIKVGQFFNIKPANDSMILRRPISVNKFDEEKINFIIKLEGDGTKSFLSKKVGEFLDIMGPLGNGFSNLYKNKKILLIGGGVGNAPLVQLGIDIDKSCEIFSKLGFLENAYQIEEFSNFSKSVDVYVEKKSDKEKKYNGNVSLLYGEYPTYELKKFIEDKNIEVIYTCGPEIMMRSVYNIAKEIDGNIEFYASLEERMACGVGACLCCTKKITEETSVCVCKDGPVFKGEEVFI</sequence>
<feature type="binding site" evidence="11">
    <location>
        <begin position="83"/>
        <end position="84"/>
    </location>
    <ligand>
        <name>FAD</name>
        <dbReference type="ChEBI" id="CHEBI:57692"/>
    </ligand>
</feature>
<feature type="binding site" evidence="12">
    <location>
        <position position="261"/>
    </location>
    <ligand>
        <name>[2Fe-2S] cluster</name>
        <dbReference type="ChEBI" id="CHEBI:190135"/>
    </ligand>
</feature>
<feature type="binding site" evidence="12">
    <location>
        <position position="248"/>
    </location>
    <ligand>
        <name>[2Fe-2S] cluster</name>
        <dbReference type="ChEBI" id="CHEBI:190135"/>
    </ligand>
</feature>
<evidence type="ECO:0000256" key="12">
    <source>
        <dbReference type="PIRSR" id="PIRSR006816-2"/>
    </source>
</evidence>
<dbReference type="InterPro" id="IPR017927">
    <property type="entry name" value="FAD-bd_FR_type"/>
</dbReference>
<dbReference type="SUPFAM" id="SSF63380">
    <property type="entry name" value="Riboflavin synthase domain-like"/>
    <property type="match status" value="1"/>
</dbReference>